<dbReference type="Proteomes" id="UP000815677">
    <property type="component" value="Unassembled WGS sequence"/>
</dbReference>
<dbReference type="EMBL" id="DF849355">
    <property type="protein sequence ID" value="GAT56867.1"/>
    <property type="molecule type" value="Genomic_DNA"/>
</dbReference>
<name>A0ABQ0M0L8_MYCCL</name>
<evidence type="ECO:0000313" key="2">
    <source>
        <dbReference type="EMBL" id="GAT56867.1"/>
    </source>
</evidence>
<gene>
    <name evidence="2" type="ORF">MCHLO_13462</name>
</gene>
<proteinExistence type="predicted"/>
<protein>
    <submittedName>
        <fullName evidence="2">Uncharacterized protein</fullName>
    </submittedName>
</protein>
<organism evidence="2 3">
    <name type="scientific">Mycena chlorophos</name>
    <name type="common">Agaric fungus</name>
    <name type="synonym">Agaricus chlorophos</name>
    <dbReference type="NCBI Taxonomy" id="658473"/>
    <lineage>
        <taxon>Eukaryota</taxon>
        <taxon>Fungi</taxon>
        <taxon>Dikarya</taxon>
        <taxon>Basidiomycota</taxon>
        <taxon>Agaricomycotina</taxon>
        <taxon>Agaricomycetes</taxon>
        <taxon>Agaricomycetidae</taxon>
        <taxon>Agaricales</taxon>
        <taxon>Marasmiineae</taxon>
        <taxon>Mycenaceae</taxon>
        <taxon>Mycena</taxon>
    </lineage>
</organism>
<feature type="region of interest" description="Disordered" evidence="1">
    <location>
        <begin position="160"/>
        <end position="183"/>
    </location>
</feature>
<sequence length="204" mass="22167">MVYAAHESGYGWVPIAPQNPHSQPSYTSFAQESPPAPVIMPPIIPCESSLMQEAFAFLGSAYTTTSGQLEHWLHSEAMDVCDLNGPTTPKQAFSGEQYPGETHNREPQAYIWSNNLSSKSIRGDLLDPKDPGMTDADSDVIADLAARMGNLMQDQPNATIVSSSETTDNRRSHHRIDGSNAGLPQATSFATHYHHPAVCVGIFQ</sequence>
<evidence type="ECO:0000313" key="3">
    <source>
        <dbReference type="Proteomes" id="UP000815677"/>
    </source>
</evidence>
<evidence type="ECO:0000256" key="1">
    <source>
        <dbReference type="SAM" id="MobiDB-lite"/>
    </source>
</evidence>
<reference evidence="2" key="1">
    <citation type="submission" date="2014-09" db="EMBL/GenBank/DDBJ databases">
        <title>Genome sequence of the luminous mushroom Mycena chlorophos for searching fungal bioluminescence genes.</title>
        <authorList>
            <person name="Tanaka Y."/>
            <person name="Kasuga D."/>
            <person name="Oba Y."/>
            <person name="Hase S."/>
            <person name="Sato K."/>
            <person name="Oba Y."/>
            <person name="Sakakibara Y."/>
        </authorList>
    </citation>
    <scope>NUCLEOTIDE SEQUENCE</scope>
</reference>
<accession>A0ABQ0M0L8</accession>
<keyword evidence="3" id="KW-1185">Reference proteome</keyword>